<dbReference type="InterPro" id="IPR046840">
    <property type="entry name" value="SpoIVA_C"/>
</dbReference>
<evidence type="ECO:0000259" key="3">
    <source>
        <dbReference type="Pfam" id="PF20439"/>
    </source>
</evidence>
<evidence type="ECO:0000259" key="1">
    <source>
        <dbReference type="Pfam" id="PF09547"/>
    </source>
</evidence>
<feature type="domain" description="Stage IV sporulation protein A ATPase" evidence="1">
    <location>
        <begin position="3"/>
        <end position="237"/>
    </location>
</feature>
<evidence type="ECO:0000313" key="5">
    <source>
        <dbReference type="Proteomes" id="UP000190042"/>
    </source>
</evidence>
<dbReference type="GO" id="GO:0043934">
    <property type="term" value="P:sporulation"/>
    <property type="evidence" value="ECO:0007669"/>
    <property type="project" value="InterPro"/>
</dbReference>
<dbReference type="SUPFAM" id="SSF52540">
    <property type="entry name" value="P-loop containing nucleoside triphosphate hydrolases"/>
    <property type="match status" value="1"/>
</dbReference>
<reference evidence="5" key="1">
    <citation type="submission" date="2017-02" db="EMBL/GenBank/DDBJ databases">
        <authorList>
            <person name="Varghese N."/>
            <person name="Submissions S."/>
        </authorList>
    </citation>
    <scope>NUCLEOTIDE SEQUENCE [LARGE SCALE GENOMIC DNA]</scope>
    <source>
        <strain evidence="5">DSM 23966</strain>
    </source>
</reference>
<keyword evidence="5" id="KW-1185">Reference proteome</keyword>
<dbReference type="InterPro" id="IPR046841">
    <property type="entry name" value="SpoIVA_middle"/>
</dbReference>
<organism evidence="4 5">
    <name type="scientific">Sporosarcina newyorkensis</name>
    <dbReference type="NCBI Taxonomy" id="759851"/>
    <lineage>
        <taxon>Bacteria</taxon>
        <taxon>Bacillati</taxon>
        <taxon>Bacillota</taxon>
        <taxon>Bacilli</taxon>
        <taxon>Bacillales</taxon>
        <taxon>Caryophanaceae</taxon>
        <taxon>Sporosarcina</taxon>
    </lineage>
</organism>
<dbReference type="InterPro" id="IPR027417">
    <property type="entry name" value="P-loop_NTPase"/>
</dbReference>
<dbReference type="InterPro" id="IPR014201">
    <property type="entry name" value="Spore_IV_A"/>
</dbReference>
<evidence type="ECO:0000313" key="4">
    <source>
        <dbReference type="EMBL" id="SKA87416.1"/>
    </source>
</evidence>
<dbReference type="Pfam" id="PF09547">
    <property type="entry name" value="SpoIVA_ATPase"/>
    <property type="match status" value="1"/>
</dbReference>
<dbReference type="CDD" id="cd00882">
    <property type="entry name" value="Ras_like_GTPase"/>
    <property type="match status" value="1"/>
</dbReference>
<protein>
    <submittedName>
        <fullName evidence="4">Stage IV sporulation protein A</fullName>
    </submittedName>
</protein>
<feature type="domain" description="Stage IV sporulation protein A middle" evidence="2">
    <location>
        <begin position="238"/>
        <end position="416"/>
    </location>
</feature>
<dbReference type="GO" id="GO:0005524">
    <property type="term" value="F:ATP binding"/>
    <property type="evidence" value="ECO:0007669"/>
    <property type="project" value="InterPro"/>
</dbReference>
<feature type="domain" description="Sporulation stage IV protein A C-terminal" evidence="3">
    <location>
        <begin position="419"/>
        <end position="492"/>
    </location>
</feature>
<dbReference type="Proteomes" id="UP000190042">
    <property type="component" value="Unassembled WGS sequence"/>
</dbReference>
<dbReference type="Gene3D" id="3.40.50.300">
    <property type="entry name" value="P-loop containing nucleotide triphosphate hydrolases"/>
    <property type="match status" value="1"/>
</dbReference>
<dbReference type="GO" id="GO:0016887">
    <property type="term" value="F:ATP hydrolysis activity"/>
    <property type="evidence" value="ECO:0007669"/>
    <property type="project" value="InterPro"/>
</dbReference>
<name>A0A1T4XD56_9BACL</name>
<sequence length="492" mass="55375">MKEELYENLARRTDGDIYIGVVGPVRVGKSTFVKRVMEEVVIPNMTDANDRIRAQDELPQSSPGPVIMTAEPKFVPAQGTNVSIGEGELAFQIRLADCVGYVIDGVKGYEDEEGPKYVHTPWHNEPIPFEEAARIGTDKVIRDHSTIGILLTTDGTVNNISRSAAEVAENEIVSKLQEIGKPFVIVLNSKMPAHERALDLKQQLHEKYGVPVIAISADQLNAAEIQLILKEALYEFPITDIELQRPDWMEELGDDHKLNARIDHVINDGFLGVSKIRKVQEIAELLQEEEFVRQADVVEVDAGKGKAIVNIDMDERAYIAVCEEFMGKEMRSKKDWLVFIKEAVKAKKSYDMYAEAIDTAKQSGYGVALPTIADFQPTPPELIKQDTFYGVRMKAKAPSLHIIRIDMEAEFSPLIGSEFHSHHLLKELKNAYLHDRDALWETQLFGTPLHEVMKESIRFKTAAVPDKARKRLRETIEQMVNDGNKGMITFIV</sequence>
<dbReference type="RefSeq" id="WP_009497147.1">
    <property type="nucleotide sequence ID" value="NZ_FUYJ01000001.1"/>
</dbReference>
<evidence type="ECO:0000259" key="2">
    <source>
        <dbReference type="Pfam" id="PF20438"/>
    </source>
</evidence>
<dbReference type="NCBIfam" id="TIGR02836">
    <property type="entry name" value="spore_IV_A"/>
    <property type="match status" value="1"/>
</dbReference>
<dbReference type="EMBL" id="FUYJ01000001">
    <property type="protein sequence ID" value="SKA87416.1"/>
    <property type="molecule type" value="Genomic_DNA"/>
</dbReference>
<gene>
    <name evidence="4" type="ORF">SAMN04244570_0501</name>
</gene>
<dbReference type="InterPro" id="IPR046842">
    <property type="entry name" value="SpoIVA_ATPase"/>
</dbReference>
<dbReference type="Pfam" id="PF20438">
    <property type="entry name" value="SpoIVA_middle"/>
    <property type="match status" value="1"/>
</dbReference>
<accession>A0A1T4XD56</accession>
<dbReference type="Pfam" id="PF20439">
    <property type="entry name" value="SpoIVA_C"/>
    <property type="match status" value="1"/>
</dbReference>
<dbReference type="AlphaFoldDB" id="A0A1T4XD56"/>
<proteinExistence type="predicted"/>